<organism evidence="5 6">
    <name type="scientific">Eumeta variegata</name>
    <name type="common">Bagworm moth</name>
    <name type="synonym">Eumeta japonica</name>
    <dbReference type="NCBI Taxonomy" id="151549"/>
    <lineage>
        <taxon>Eukaryota</taxon>
        <taxon>Metazoa</taxon>
        <taxon>Ecdysozoa</taxon>
        <taxon>Arthropoda</taxon>
        <taxon>Hexapoda</taxon>
        <taxon>Insecta</taxon>
        <taxon>Pterygota</taxon>
        <taxon>Neoptera</taxon>
        <taxon>Endopterygota</taxon>
        <taxon>Lepidoptera</taxon>
        <taxon>Glossata</taxon>
        <taxon>Ditrysia</taxon>
        <taxon>Tineoidea</taxon>
        <taxon>Psychidae</taxon>
        <taxon>Oiketicinae</taxon>
        <taxon>Eumeta</taxon>
    </lineage>
</organism>
<reference evidence="5 6" key="1">
    <citation type="journal article" date="2019" name="Commun. Biol.">
        <title>The bagworm genome reveals a unique fibroin gene that provides high tensile strength.</title>
        <authorList>
            <person name="Kono N."/>
            <person name="Nakamura H."/>
            <person name="Ohtoshi R."/>
            <person name="Tomita M."/>
            <person name="Numata K."/>
            <person name="Arakawa K."/>
        </authorList>
    </citation>
    <scope>NUCLEOTIDE SEQUENCE [LARGE SCALE GENOMIC DNA]</scope>
</reference>
<dbReference type="PROSITE" id="PS51155">
    <property type="entry name" value="CHIT_BIND_RR_2"/>
    <property type="match status" value="1"/>
</dbReference>
<feature type="region of interest" description="Disordered" evidence="4">
    <location>
        <begin position="202"/>
        <end position="221"/>
    </location>
</feature>
<dbReference type="GO" id="GO:0005615">
    <property type="term" value="C:extracellular space"/>
    <property type="evidence" value="ECO:0007669"/>
    <property type="project" value="TreeGrafter"/>
</dbReference>
<dbReference type="InterPro" id="IPR051217">
    <property type="entry name" value="Insect_Cuticle_Struc_Prot"/>
</dbReference>
<dbReference type="InterPro" id="IPR031311">
    <property type="entry name" value="CHIT_BIND_RR_consensus"/>
</dbReference>
<evidence type="ECO:0000256" key="4">
    <source>
        <dbReference type="SAM" id="MobiDB-lite"/>
    </source>
</evidence>
<evidence type="ECO:0000313" key="5">
    <source>
        <dbReference type="EMBL" id="GBP63202.1"/>
    </source>
</evidence>
<evidence type="ECO:0000313" key="6">
    <source>
        <dbReference type="Proteomes" id="UP000299102"/>
    </source>
</evidence>
<dbReference type="GO" id="GO:0042302">
    <property type="term" value="F:structural constituent of cuticle"/>
    <property type="evidence" value="ECO:0007669"/>
    <property type="project" value="UniProtKB-UniRule"/>
</dbReference>
<evidence type="ECO:0000256" key="3">
    <source>
        <dbReference type="PROSITE-ProRule" id="PRU00497"/>
    </source>
</evidence>
<dbReference type="InterPro" id="IPR000618">
    <property type="entry name" value="Insect_cuticle"/>
</dbReference>
<evidence type="ECO:0000256" key="1">
    <source>
        <dbReference type="ARBA" id="ARBA00022460"/>
    </source>
</evidence>
<gene>
    <name evidence="5" type="ORF">EVAR_102366_1</name>
</gene>
<dbReference type="EMBL" id="BGZK01000862">
    <property type="protein sequence ID" value="GBP63202.1"/>
    <property type="molecule type" value="Genomic_DNA"/>
</dbReference>
<dbReference type="PANTHER" id="PTHR12236">
    <property type="entry name" value="STRUCTURAL CONTITUENT OF CUTICLE"/>
    <property type="match status" value="1"/>
</dbReference>
<evidence type="ECO:0000256" key="2">
    <source>
        <dbReference type="ARBA" id="ARBA00022729"/>
    </source>
</evidence>
<dbReference type="GO" id="GO:0031012">
    <property type="term" value="C:extracellular matrix"/>
    <property type="evidence" value="ECO:0007669"/>
    <property type="project" value="TreeGrafter"/>
</dbReference>
<name>A0A4C1XJN6_EUMVA</name>
<dbReference type="AlphaFoldDB" id="A0A4C1XJN6"/>
<dbReference type="Proteomes" id="UP000299102">
    <property type="component" value="Unassembled WGS sequence"/>
</dbReference>
<sequence>MDCEFDALLEVNGLKNNEGVRLTRRRSKFKGRTYSYVEYGALCWRAAPAASPVLAYYAAPVPSSYGKVTSCVSLRHPPVGEYLPYGALAPVAPAARIITAYQAPVQNIPVVYPKSDGSSYEYSYVVIDDTTGDQKSQYELSDGGVVRGQYSFVQPDGYVREVQYTADDVSGFNAVVKNFPAKPSNIEAAPTDDKKEKIVEQPATEQTTTVKAAEDTPPTVAPTEVVTVVVTTDETAKDAEPVPASSPQATTPTESPAEVQTDASPAIVEPKKIILSYDDLIRCATDAARLNAVGGENQPTALTYILLPSLGLNRPC</sequence>
<keyword evidence="2" id="KW-0732">Signal</keyword>
<proteinExistence type="predicted"/>
<keyword evidence="1 3" id="KW-0193">Cuticle</keyword>
<dbReference type="OrthoDB" id="7488025at2759"/>
<accession>A0A4C1XJN6</accession>
<keyword evidence="6" id="KW-1185">Reference proteome</keyword>
<feature type="compositionally biased region" description="Polar residues" evidence="4">
    <location>
        <begin position="245"/>
        <end position="254"/>
    </location>
</feature>
<feature type="region of interest" description="Disordered" evidence="4">
    <location>
        <begin position="234"/>
        <end position="262"/>
    </location>
</feature>
<dbReference type="PRINTS" id="PR00947">
    <property type="entry name" value="CUTICLE"/>
</dbReference>
<dbReference type="STRING" id="151549.A0A4C1XJN6"/>
<protein>
    <submittedName>
        <fullName evidence="5">Cuticle protein 8</fullName>
    </submittedName>
</protein>
<dbReference type="Pfam" id="PF00379">
    <property type="entry name" value="Chitin_bind_4"/>
    <property type="match status" value="1"/>
</dbReference>
<dbReference type="PROSITE" id="PS00233">
    <property type="entry name" value="CHIT_BIND_RR_1"/>
    <property type="match status" value="1"/>
</dbReference>
<dbReference type="PANTHER" id="PTHR12236:SF75">
    <property type="entry name" value="CUTICULAR PROTEIN 62BB, ISOFORM A"/>
    <property type="match status" value="1"/>
</dbReference>
<comment type="caution">
    <text evidence="5">The sequence shown here is derived from an EMBL/GenBank/DDBJ whole genome shotgun (WGS) entry which is preliminary data.</text>
</comment>